<feature type="transmembrane region" description="Helical" evidence="5">
    <location>
        <begin position="50"/>
        <end position="72"/>
    </location>
</feature>
<protein>
    <submittedName>
        <fullName evidence="7">Small-conductance mechanosensitive ion channel protein</fullName>
    </submittedName>
</protein>
<name>K2P620_9FLAO</name>
<dbReference type="RefSeq" id="WP_008990487.1">
    <property type="nucleotide sequence ID" value="NZ_AMSG01000002.1"/>
</dbReference>
<keyword evidence="3 5" id="KW-1133">Transmembrane helix</keyword>
<dbReference type="STRING" id="555500.I215_03058"/>
<evidence type="ECO:0000313" key="8">
    <source>
        <dbReference type="Proteomes" id="UP000007364"/>
    </source>
</evidence>
<dbReference type="GO" id="GO:0016020">
    <property type="term" value="C:membrane"/>
    <property type="evidence" value="ECO:0007669"/>
    <property type="project" value="UniProtKB-SubCell"/>
</dbReference>
<reference evidence="7 8" key="1">
    <citation type="journal article" date="2012" name="J. Bacteriol.">
        <title>Genome Sequence of Galbibacter marinum Type Strain ck-I2-15.</title>
        <authorList>
            <person name="Lai Q."/>
            <person name="Li C."/>
            <person name="Shao Z."/>
        </authorList>
    </citation>
    <scope>NUCLEOTIDE SEQUENCE [LARGE SCALE GENOMIC DNA]</scope>
    <source>
        <strain evidence="8">ck-I2-15</strain>
    </source>
</reference>
<dbReference type="PANTHER" id="PTHR30221:SF8">
    <property type="entry name" value="SMALL-CONDUCTANCE MECHANOSENSITIVE CHANNEL"/>
    <property type="match status" value="1"/>
</dbReference>
<dbReference type="AlphaFoldDB" id="K2P620"/>
<evidence type="ECO:0000256" key="4">
    <source>
        <dbReference type="ARBA" id="ARBA00023136"/>
    </source>
</evidence>
<accession>K2P620</accession>
<keyword evidence="4 5" id="KW-0472">Membrane</keyword>
<dbReference type="PATRIC" id="fig|555500.3.peg.636"/>
<gene>
    <name evidence="7" type="ORF">I215_03058</name>
</gene>
<dbReference type="eggNOG" id="COG0668">
    <property type="taxonomic scope" value="Bacteria"/>
</dbReference>
<feature type="transmembrane region" description="Helical" evidence="5">
    <location>
        <begin position="12"/>
        <end position="29"/>
    </location>
</feature>
<evidence type="ECO:0000259" key="6">
    <source>
        <dbReference type="Pfam" id="PF00924"/>
    </source>
</evidence>
<dbReference type="Proteomes" id="UP000007364">
    <property type="component" value="Unassembled WGS sequence"/>
</dbReference>
<keyword evidence="8" id="KW-1185">Reference proteome</keyword>
<evidence type="ECO:0000256" key="5">
    <source>
        <dbReference type="SAM" id="Phobius"/>
    </source>
</evidence>
<comment type="subcellular location">
    <subcellularLocation>
        <location evidence="1">Membrane</location>
    </subcellularLocation>
</comment>
<feature type="transmembrane region" description="Helical" evidence="5">
    <location>
        <begin position="84"/>
        <end position="112"/>
    </location>
</feature>
<dbReference type="EMBL" id="AMSG01000002">
    <property type="protein sequence ID" value="EKF56468.1"/>
    <property type="molecule type" value="Genomic_DNA"/>
</dbReference>
<sequence>MLELFQGYQKQLLQTIIALAIILLIRFLLYKTIKRVGKMGELDPNRTRLIFKYFNFFISTVGIFIISIFWGVNIDDLGWFISSAFAVIGVAFFAVWSILSNVTAGIILFFSFPFKIGDRIRIQDKDFPTEGLIEDIRAFHIHIRSDEGELLTYPNNLLLQKGVAQISKAKKDDDGKDSI</sequence>
<dbReference type="SUPFAM" id="SSF50182">
    <property type="entry name" value="Sm-like ribonucleoproteins"/>
    <property type="match status" value="1"/>
</dbReference>
<evidence type="ECO:0000256" key="1">
    <source>
        <dbReference type="ARBA" id="ARBA00004370"/>
    </source>
</evidence>
<dbReference type="PANTHER" id="PTHR30221">
    <property type="entry name" value="SMALL-CONDUCTANCE MECHANOSENSITIVE CHANNEL"/>
    <property type="match status" value="1"/>
</dbReference>
<evidence type="ECO:0000256" key="2">
    <source>
        <dbReference type="ARBA" id="ARBA00022692"/>
    </source>
</evidence>
<dbReference type="Gene3D" id="1.10.287.1260">
    <property type="match status" value="1"/>
</dbReference>
<dbReference type="GO" id="GO:0008381">
    <property type="term" value="F:mechanosensitive monoatomic ion channel activity"/>
    <property type="evidence" value="ECO:0007669"/>
    <property type="project" value="InterPro"/>
</dbReference>
<feature type="domain" description="Mechanosensitive ion channel MscS" evidence="6">
    <location>
        <begin position="98"/>
        <end position="161"/>
    </location>
</feature>
<proteinExistence type="predicted"/>
<keyword evidence="2 5" id="KW-0812">Transmembrane</keyword>
<dbReference type="InterPro" id="IPR023408">
    <property type="entry name" value="MscS_beta-dom_sf"/>
</dbReference>
<dbReference type="Gene3D" id="2.30.30.60">
    <property type="match status" value="1"/>
</dbReference>
<organism evidence="7 8">
    <name type="scientific">Galbibacter marinus</name>
    <dbReference type="NCBI Taxonomy" id="555500"/>
    <lineage>
        <taxon>Bacteria</taxon>
        <taxon>Pseudomonadati</taxon>
        <taxon>Bacteroidota</taxon>
        <taxon>Flavobacteriia</taxon>
        <taxon>Flavobacteriales</taxon>
        <taxon>Flavobacteriaceae</taxon>
        <taxon>Galbibacter</taxon>
    </lineage>
</organism>
<dbReference type="InterPro" id="IPR045275">
    <property type="entry name" value="MscS_archaea/bacteria_type"/>
</dbReference>
<dbReference type="Pfam" id="PF00924">
    <property type="entry name" value="MS_channel_2nd"/>
    <property type="match status" value="1"/>
</dbReference>
<evidence type="ECO:0000313" key="7">
    <source>
        <dbReference type="EMBL" id="EKF56468.1"/>
    </source>
</evidence>
<comment type="caution">
    <text evidence="7">The sequence shown here is derived from an EMBL/GenBank/DDBJ whole genome shotgun (WGS) entry which is preliminary data.</text>
</comment>
<dbReference type="InterPro" id="IPR006685">
    <property type="entry name" value="MscS_channel_2nd"/>
</dbReference>
<evidence type="ECO:0000256" key="3">
    <source>
        <dbReference type="ARBA" id="ARBA00022989"/>
    </source>
</evidence>
<dbReference type="OrthoDB" id="5705501at2"/>
<dbReference type="InterPro" id="IPR010920">
    <property type="entry name" value="LSM_dom_sf"/>
</dbReference>